<keyword evidence="2" id="KW-1185">Reference proteome</keyword>
<evidence type="ECO:0000313" key="1">
    <source>
        <dbReference type="EMBL" id="KAG8581829.1"/>
    </source>
</evidence>
<comment type="caution">
    <text evidence="1">The sequence shown here is derived from an EMBL/GenBank/DDBJ whole genome shotgun (WGS) entry which is preliminary data.</text>
</comment>
<name>A0AAV7CA32_ENGPU</name>
<proteinExistence type="predicted"/>
<dbReference type="AlphaFoldDB" id="A0AAV7CA32"/>
<reference evidence="1" key="1">
    <citation type="thesis" date="2020" institute="ProQuest LLC" country="789 East Eisenhower Parkway, Ann Arbor, MI, USA">
        <title>Comparative Genomics and Chromosome Evolution.</title>
        <authorList>
            <person name="Mudd A.B."/>
        </authorList>
    </citation>
    <scope>NUCLEOTIDE SEQUENCE</scope>
    <source>
        <strain evidence="1">237g6f4</strain>
        <tissue evidence="1">Blood</tissue>
    </source>
</reference>
<gene>
    <name evidence="1" type="ORF">GDO81_007821</name>
</gene>
<protein>
    <submittedName>
        <fullName evidence="1">Uncharacterized protein</fullName>
    </submittedName>
</protein>
<dbReference type="EMBL" id="WNYA01000003">
    <property type="protein sequence ID" value="KAG8581829.1"/>
    <property type="molecule type" value="Genomic_DNA"/>
</dbReference>
<accession>A0AAV7CA32</accession>
<organism evidence="1 2">
    <name type="scientific">Engystomops pustulosus</name>
    <name type="common">Tungara frog</name>
    <name type="synonym">Physalaemus pustulosus</name>
    <dbReference type="NCBI Taxonomy" id="76066"/>
    <lineage>
        <taxon>Eukaryota</taxon>
        <taxon>Metazoa</taxon>
        <taxon>Chordata</taxon>
        <taxon>Craniata</taxon>
        <taxon>Vertebrata</taxon>
        <taxon>Euteleostomi</taxon>
        <taxon>Amphibia</taxon>
        <taxon>Batrachia</taxon>
        <taxon>Anura</taxon>
        <taxon>Neobatrachia</taxon>
        <taxon>Hyloidea</taxon>
        <taxon>Leptodactylidae</taxon>
        <taxon>Leiuperinae</taxon>
        <taxon>Engystomops</taxon>
    </lineage>
</organism>
<evidence type="ECO:0000313" key="2">
    <source>
        <dbReference type="Proteomes" id="UP000824782"/>
    </source>
</evidence>
<dbReference type="Proteomes" id="UP000824782">
    <property type="component" value="Unassembled WGS sequence"/>
</dbReference>
<sequence>MDPRDCPEVSAVSSELESLIHRSEGSVEESWSPDADGTWMLGERVCLPRALHPTVSQVAHGHTHIQNGHASAHKPSVVCPGITTPVTRLVKAFIVCARHNPGKVVKTPRKATPKLLYPFQRLQMDFIQLPNSGT</sequence>